<sequence length="404" mass="45603">MEEGKVSDTEIEKEGVAPSGFLILHGNNNGANLNPVPLQGRTTGPTRRSSKGGWTEEEDAILAFAVRKFNGKSWKKIAECVPDRTDVQCLHRWQKVLNPDLVKGPWTKEEDDRIIELVGKQGNKKWAEIAKKLPGRIGKQCRERWHNHLNPEINKNAWTKEEEQALIEAHKIYGNRWAEIAKFLHGRTENSIKNHWNCSLKKKVDLHSVCGAAVNHPEFTTPAVFESRKSEEQKLGTTFSLENSEEMKTSLRSLPPSPVSDERCISVHYSSLESRLRHAAMSFKSTPSIIRRRRGLRASRQASDICRLEKNTDTLNNKPQWGHTDPCVEDDLNTAVFPTAKQLFLSPQKSRKLENFAGIKSVEKREFAFDYTRDSANAKFNISAKDDSSGANHDSNVPNNSSGL</sequence>
<dbReference type="Proteomes" id="UP000325577">
    <property type="component" value="Linkage Group LG6"/>
</dbReference>
<feature type="domain" description="Myb-like" evidence="8">
    <location>
        <begin position="98"/>
        <end position="149"/>
    </location>
</feature>
<dbReference type="PROSITE" id="PS50090">
    <property type="entry name" value="MYB_LIKE"/>
    <property type="match status" value="3"/>
</dbReference>
<reference evidence="10 11" key="1">
    <citation type="submission" date="2019-09" db="EMBL/GenBank/DDBJ databases">
        <title>A chromosome-level genome assembly of the Chinese tupelo Nyssa sinensis.</title>
        <authorList>
            <person name="Yang X."/>
            <person name="Kang M."/>
            <person name="Yang Y."/>
            <person name="Xiong H."/>
            <person name="Wang M."/>
            <person name="Zhang Z."/>
            <person name="Wang Z."/>
            <person name="Wu H."/>
            <person name="Ma T."/>
            <person name="Liu J."/>
            <person name="Xi Z."/>
        </authorList>
    </citation>
    <scope>NUCLEOTIDE SEQUENCE [LARGE SCALE GENOMIC DNA]</scope>
    <source>
        <strain evidence="10">J267</strain>
        <tissue evidence="10">Leaf</tissue>
    </source>
</reference>
<dbReference type="SMART" id="SM00717">
    <property type="entry name" value="SANT"/>
    <property type="match status" value="3"/>
</dbReference>
<evidence type="ECO:0000256" key="3">
    <source>
        <dbReference type="ARBA" id="ARBA00023015"/>
    </source>
</evidence>
<dbReference type="Pfam" id="PF13921">
    <property type="entry name" value="Myb_DNA-bind_6"/>
    <property type="match status" value="1"/>
</dbReference>
<dbReference type="AlphaFoldDB" id="A0A5J4ZS56"/>
<dbReference type="FunFam" id="1.10.10.60:FF:000016">
    <property type="entry name" value="Transcriptional activator Myb isoform A"/>
    <property type="match status" value="1"/>
</dbReference>
<organism evidence="10 11">
    <name type="scientific">Nyssa sinensis</name>
    <dbReference type="NCBI Taxonomy" id="561372"/>
    <lineage>
        <taxon>Eukaryota</taxon>
        <taxon>Viridiplantae</taxon>
        <taxon>Streptophyta</taxon>
        <taxon>Embryophyta</taxon>
        <taxon>Tracheophyta</taxon>
        <taxon>Spermatophyta</taxon>
        <taxon>Magnoliopsida</taxon>
        <taxon>eudicotyledons</taxon>
        <taxon>Gunneridae</taxon>
        <taxon>Pentapetalae</taxon>
        <taxon>asterids</taxon>
        <taxon>Cornales</taxon>
        <taxon>Nyssaceae</taxon>
        <taxon>Nyssa</taxon>
    </lineage>
</organism>
<keyword evidence="5" id="KW-0804">Transcription</keyword>
<feature type="domain" description="Myb-like" evidence="8">
    <location>
        <begin position="150"/>
        <end position="200"/>
    </location>
</feature>
<keyword evidence="11" id="KW-1185">Reference proteome</keyword>
<evidence type="ECO:0000259" key="8">
    <source>
        <dbReference type="PROSITE" id="PS50090"/>
    </source>
</evidence>
<dbReference type="GO" id="GO:0005634">
    <property type="term" value="C:nucleus"/>
    <property type="evidence" value="ECO:0007669"/>
    <property type="project" value="UniProtKB-SubCell"/>
</dbReference>
<evidence type="ECO:0000256" key="1">
    <source>
        <dbReference type="ARBA" id="ARBA00004123"/>
    </source>
</evidence>
<dbReference type="InterPro" id="IPR050560">
    <property type="entry name" value="MYB_TF"/>
</dbReference>
<keyword evidence="2" id="KW-0677">Repeat</keyword>
<dbReference type="EMBL" id="CM018049">
    <property type="protein sequence ID" value="KAA8520596.1"/>
    <property type="molecule type" value="Genomic_DNA"/>
</dbReference>
<feature type="domain" description="HTH myb-type" evidence="9">
    <location>
        <begin position="98"/>
        <end position="153"/>
    </location>
</feature>
<dbReference type="InterPro" id="IPR009057">
    <property type="entry name" value="Homeodomain-like_sf"/>
</dbReference>
<evidence type="ECO:0000256" key="2">
    <source>
        <dbReference type="ARBA" id="ARBA00022737"/>
    </source>
</evidence>
<dbReference type="SUPFAM" id="SSF46689">
    <property type="entry name" value="Homeodomain-like"/>
    <property type="match status" value="2"/>
</dbReference>
<evidence type="ECO:0000256" key="5">
    <source>
        <dbReference type="ARBA" id="ARBA00023163"/>
    </source>
</evidence>
<dbReference type="OrthoDB" id="2143914at2759"/>
<evidence type="ECO:0000313" key="10">
    <source>
        <dbReference type="EMBL" id="KAA8520596.1"/>
    </source>
</evidence>
<dbReference type="Pfam" id="PF00249">
    <property type="entry name" value="Myb_DNA-binding"/>
    <property type="match status" value="1"/>
</dbReference>
<feature type="region of interest" description="Disordered" evidence="7">
    <location>
        <begin position="383"/>
        <end position="404"/>
    </location>
</feature>
<feature type="region of interest" description="Disordered" evidence="7">
    <location>
        <begin position="32"/>
        <end position="54"/>
    </location>
</feature>
<comment type="subcellular location">
    <subcellularLocation>
        <location evidence="1">Nucleus</location>
    </subcellularLocation>
</comment>
<gene>
    <name evidence="10" type="ORF">F0562_014852</name>
</gene>
<dbReference type="InterPro" id="IPR001005">
    <property type="entry name" value="SANT/Myb"/>
</dbReference>
<dbReference type="InterPro" id="IPR017930">
    <property type="entry name" value="Myb_dom"/>
</dbReference>
<dbReference type="FunFam" id="1.10.10.60:FF:000010">
    <property type="entry name" value="Transcriptional activator Myb isoform A"/>
    <property type="match status" value="1"/>
</dbReference>
<name>A0A5J4ZS56_9ASTE</name>
<dbReference type="Gene3D" id="1.10.10.60">
    <property type="entry name" value="Homeodomain-like"/>
    <property type="match status" value="3"/>
</dbReference>
<protein>
    <submittedName>
        <fullName evidence="10">Uncharacterized protein</fullName>
    </submittedName>
</protein>
<dbReference type="CDD" id="cd00167">
    <property type="entry name" value="SANT"/>
    <property type="match status" value="3"/>
</dbReference>
<keyword evidence="4" id="KW-0238">DNA-binding</keyword>
<evidence type="ECO:0000256" key="6">
    <source>
        <dbReference type="ARBA" id="ARBA00023242"/>
    </source>
</evidence>
<evidence type="ECO:0000256" key="7">
    <source>
        <dbReference type="SAM" id="MobiDB-lite"/>
    </source>
</evidence>
<evidence type="ECO:0000313" key="11">
    <source>
        <dbReference type="Proteomes" id="UP000325577"/>
    </source>
</evidence>
<feature type="domain" description="Myb-like" evidence="8">
    <location>
        <begin position="46"/>
        <end position="97"/>
    </location>
</feature>
<dbReference type="PROSITE" id="PS51294">
    <property type="entry name" value="HTH_MYB"/>
    <property type="match status" value="3"/>
</dbReference>
<dbReference type="GO" id="GO:0000981">
    <property type="term" value="F:DNA-binding transcription factor activity, RNA polymerase II-specific"/>
    <property type="evidence" value="ECO:0007669"/>
    <property type="project" value="TreeGrafter"/>
</dbReference>
<evidence type="ECO:0000259" key="9">
    <source>
        <dbReference type="PROSITE" id="PS51294"/>
    </source>
</evidence>
<feature type="domain" description="HTH myb-type" evidence="9">
    <location>
        <begin position="154"/>
        <end position="204"/>
    </location>
</feature>
<keyword evidence="3" id="KW-0805">Transcription regulation</keyword>
<proteinExistence type="predicted"/>
<dbReference type="PANTHER" id="PTHR45614:SF232">
    <property type="entry name" value="TRANSCRIPTION FACTOR MYB3R-2"/>
    <property type="match status" value="1"/>
</dbReference>
<evidence type="ECO:0000256" key="4">
    <source>
        <dbReference type="ARBA" id="ARBA00023125"/>
    </source>
</evidence>
<feature type="compositionally biased region" description="Polar residues" evidence="7">
    <location>
        <begin position="389"/>
        <end position="404"/>
    </location>
</feature>
<dbReference type="PANTHER" id="PTHR45614">
    <property type="entry name" value="MYB PROTEIN-RELATED"/>
    <property type="match status" value="1"/>
</dbReference>
<keyword evidence="6" id="KW-0539">Nucleus</keyword>
<accession>A0A5J4ZS56</accession>
<dbReference type="GO" id="GO:0000978">
    <property type="term" value="F:RNA polymerase II cis-regulatory region sequence-specific DNA binding"/>
    <property type="evidence" value="ECO:0007669"/>
    <property type="project" value="TreeGrafter"/>
</dbReference>
<feature type="domain" description="HTH myb-type" evidence="9">
    <location>
        <begin position="51"/>
        <end position="97"/>
    </location>
</feature>